<dbReference type="CDD" id="cd04301">
    <property type="entry name" value="NAT_SF"/>
    <property type="match status" value="1"/>
</dbReference>
<dbReference type="EMBL" id="JBEPLJ010000020">
    <property type="protein sequence ID" value="MET3588157.1"/>
    <property type="molecule type" value="Genomic_DNA"/>
</dbReference>
<sequence>MANRYEIATLTPGDVMRSFAIMQVVVPSLDLATWKSLTATEQQRRQWAAAKDGNGYIRGLIRMTPMKHLELGDLFDVPVFATISLIDEAGVSRELIEFTRRLAEEEGCQTVRLWRSAPERPDFLDVVSEPPEG</sequence>
<accession>A0ABV2HD78</accession>
<organism evidence="1 2">
    <name type="scientific">Pseudorhizobium tarimense</name>
    <dbReference type="NCBI Taxonomy" id="1079109"/>
    <lineage>
        <taxon>Bacteria</taxon>
        <taxon>Pseudomonadati</taxon>
        <taxon>Pseudomonadota</taxon>
        <taxon>Alphaproteobacteria</taxon>
        <taxon>Hyphomicrobiales</taxon>
        <taxon>Rhizobiaceae</taxon>
        <taxon>Rhizobium/Agrobacterium group</taxon>
        <taxon>Pseudorhizobium</taxon>
    </lineage>
</organism>
<protein>
    <submittedName>
        <fullName evidence="1">Uncharacterized protein</fullName>
    </submittedName>
</protein>
<evidence type="ECO:0000313" key="1">
    <source>
        <dbReference type="EMBL" id="MET3588157.1"/>
    </source>
</evidence>
<comment type="caution">
    <text evidence="1">The sequence shown here is derived from an EMBL/GenBank/DDBJ whole genome shotgun (WGS) entry which is preliminary data.</text>
</comment>
<name>A0ABV2HD78_9HYPH</name>
<keyword evidence="2" id="KW-1185">Reference proteome</keyword>
<dbReference type="Proteomes" id="UP001549031">
    <property type="component" value="Unassembled WGS sequence"/>
</dbReference>
<dbReference type="RefSeq" id="WP_247245859.1">
    <property type="nucleotide sequence ID" value="NZ_JALJRA010000021.1"/>
</dbReference>
<gene>
    <name evidence="1" type="ORF">ABID21_004290</name>
</gene>
<evidence type="ECO:0000313" key="2">
    <source>
        <dbReference type="Proteomes" id="UP001549031"/>
    </source>
</evidence>
<reference evidence="1 2" key="1">
    <citation type="submission" date="2024-06" db="EMBL/GenBank/DDBJ databases">
        <title>Genomic Encyclopedia of Type Strains, Phase IV (KMG-IV): sequencing the most valuable type-strain genomes for metagenomic binning, comparative biology and taxonomic classification.</title>
        <authorList>
            <person name="Goeker M."/>
        </authorList>
    </citation>
    <scope>NUCLEOTIDE SEQUENCE [LARGE SCALE GENOMIC DNA]</scope>
    <source>
        <strain evidence="1 2">DSM 105042</strain>
    </source>
</reference>
<proteinExistence type="predicted"/>